<evidence type="ECO:0000313" key="2">
    <source>
        <dbReference type="EMBL" id="TDQ62859.1"/>
    </source>
</evidence>
<comment type="caution">
    <text evidence="2">The sequence shown here is derived from an EMBL/GenBank/DDBJ whole genome shotgun (WGS) entry which is preliminary data.</text>
</comment>
<dbReference type="Pfam" id="PF12728">
    <property type="entry name" value="HTH_17"/>
    <property type="match status" value="1"/>
</dbReference>
<dbReference type="AlphaFoldDB" id="A0A4R6VLS9"/>
<dbReference type="OrthoDB" id="3789542at2"/>
<sequence length="60" mass="6786">MERVFLAPDEVAEALHVGRAKVYDLIRNGDLVSVKIGRLRRVHVDAVQEYARRLIEEAAA</sequence>
<name>A0A4R6VLS9_9PSEU</name>
<proteinExistence type="predicted"/>
<dbReference type="InterPro" id="IPR010093">
    <property type="entry name" value="SinI_DNA-bd"/>
</dbReference>
<evidence type="ECO:0000259" key="1">
    <source>
        <dbReference type="Pfam" id="PF12728"/>
    </source>
</evidence>
<reference evidence="2 3" key="1">
    <citation type="submission" date="2019-03" db="EMBL/GenBank/DDBJ databases">
        <title>Genomic Encyclopedia of Type Strains, Phase IV (KMG-IV): sequencing the most valuable type-strain genomes for metagenomic binning, comparative biology and taxonomic classification.</title>
        <authorList>
            <person name="Goeker M."/>
        </authorList>
    </citation>
    <scope>NUCLEOTIDE SEQUENCE [LARGE SCALE GENOMIC DNA]</scope>
    <source>
        <strain evidence="2 3">DSM 45775</strain>
    </source>
</reference>
<gene>
    <name evidence="2" type="ORF">EV188_102515</name>
</gene>
<dbReference type="RefSeq" id="WP_133825869.1">
    <property type="nucleotide sequence ID" value="NZ_BAABHR010000048.1"/>
</dbReference>
<protein>
    <submittedName>
        <fullName evidence="2">Excisionase family DNA binding protein</fullName>
    </submittedName>
</protein>
<dbReference type="InterPro" id="IPR041657">
    <property type="entry name" value="HTH_17"/>
</dbReference>
<dbReference type="NCBIfam" id="TIGR01764">
    <property type="entry name" value="excise"/>
    <property type="match status" value="1"/>
</dbReference>
<accession>A0A4R6VLS9</accession>
<evidence type="ECO:0000313" key="3">
    <source>
        <dbReference type="Proteomes" id="UP000295705"/>
    </source>
</evidence>
<dbReference type="Proteomes" id="UP000295705">
    <property type="component" value="Unassembled WGS sequence"/>
</dbReference>
<organism evidence="2 3">
    <name type="scientific">Actinomycetospora succinea</name>
    <dbReference type="NCBI Taxonomy" id="663603"/>
    <lineage>
        <taxon>Bacteria</taxon>
        <taxon>Bacillati</taxon>
        <taxon>Actinomycetota</taxon>
        <taxon>Actinomycetes</taxon>
        <taxon>Pseudonocardiales</taxon>
        <taxon>Pseudonocardiaceae</taxon>
        <taxon>Actinomycetospora</taxon>
    </lineage>
</organism>
<dbReference type="GO" id="GO:0003677">
    <property type="term" value="F:DNA binding"/>
    <property type="evidence" value="ECO:0007669"/>
    <property type="project" value="InterPro"/>
</dbReference>
<feature type="domain" description="Helix-turn-helix" evidence="1">
    <location>
        <begin position="8"/>
        <end position="53"/>
    </location>
</feature>
<dbReference type="EMBL" id="SNYO01000002">
    <property type="protein sequence ID" value="TDQ62859.1"/>
    <property type="molecule type" value="Genomic_DNA"/>
</dbReference>
<keyword evidence="3" id="KW-1185">Reference proteome</keyword>